<keyword evidence="3" id="KW-1185">Reference proteome</keyword>
<proteinExistence type="inferred from homology"/>
<dbReference type="InterPro" id="IPR006062">
    <property type="entry name" value="His_biosynth"/>
</dbReference>
<dbReference type="InterPro" id="IPR011060">
    <property type="entry name" value="RibuloseP-bd_barrel"/>
</dbReference>
<organism evidence="2 3">
    <name type="scientific">Rosa chinensis</name>
    <name type="common">China rose</name>
    <dbReference type="NCBI Taxonomy" id="74649"/>
    <lineage>
        <taxon>Eukaryota</taxon>
        <taxon>Viridiplantae</taxon>
        <taxon>Streptophyta</taxon>
        <taxon>Embryophyta</taxon>
        <taxon>Tracheophyta</taxon>
        <taxon>Spermatophyta</taxon>
        <taxon>Magnoliopsida</taxon>
        <taxon>eudicotyledons</taxon>
        <taxon>Gunneridae</taxon>
        <taxon>Pentapetalae</taxon>
        <taxon>rosids</taxon>
        <taxon>fabids</taxon>
        <taxon>Rosales</taxon>
        <taxon>Rosaceae</taxon>
        <taxon>Rosoideae</taxon>
        <taxon>Rosoideae incertae sedis</taxon>
        <taxon>Rosa</taxon>
    </lineage>
</organism>
<accession>A0A2P6QVX3</accession>
<protein>
    <submittedName>
        <fullName evidence="2">Putative histidine biosynthesis, aldolase-type TIM barrel</fullName>
    </submittedName>
</protein>
<sequence>MQESVGCLSDSSQLVFQVKSGKSSFEQISRVYGNQAVVVSIDPCKVYVKNQNDVEFETIRVTNPVSGGWESQRIGAYKLTKAVEELGAGEILLDCIDYESKVRERGFDIDLVKLISDVVTIPMLASSGAGVVEHFSEVLTKANASAAFAAGIFHSKEGFIL</sequence>
<dbReference type="InterPro" id="IPR050064">
    <property type="entry name" value="IGPS_HisA/HisF"/>
</dbReference>
<dbReference type="Proteomes" id="UP000238479">
    <property type="component" value="Chromosome 4"/>
</dbReference>
<comment type="caution">
    <text evidence="2">The sequence shown here is derived from an EMBL/GenBank/DDBJ whole genome shotgun (WGS) entry which is preliminary data.</text>
</comment>
<dbReference type="Pfam" id="PF00977">
    <property type="entry name" value="His_biosynth"/>
    <property type="match status" value="1"/>
</dbReference>
<evidence type="ECO:0000256" key="1">
    <source>
        <dbReference type="RuleBase" id="RU003657"/>
    </source>
</evidence>
<keyword evidence="1" id="KW-0028">Amino-acid biosynthesis</keyword>
<reference evidence="2 3" key="1">
    <citation type="journal article" date="2018" name="Nat. Genet.">
        <title>The Rosa genome provides new insights in the design of modern roses.</title>
        <authorList>
            <person name="Bendahmane M."/>
        </authorList>
    </citation>
    <scope>NUCLEOTIDE SEQUENCE [LARGE SCALE GENOMIC DNA]</scope>
    <source>
        <strain evidence="3">cv. Old Blush</strain>
    </source>
</reference>
<dbReference type="Gramene" id="PRQ38314">
    <property type="protein sequence ID" value="PRQ38314"/>
    <property type="gene ID" value="RchiOBHm_Chr4g0412471"/>
</dbReference>
<name>A0A2P6QVX3_ROSCH</name>
<dbReference type="InterPro" id="IPR013785">
    <property type="entry name" value="Aldolase_TIM"/>
</dbReference>
<dbReference type="STRING" id="74649.A0A2P6QVX3"/>
<keyword evidence="1" id="KW-0368">Histidine biosynthesis</keyword>
<dbReference type="PANTHER" id="PTHR21235">
    <property type="entry name" value="IMIDAZOLE GLYCEROL PHOSPHATE SYNTHASE SUBUNIT HISF/H IGP SYNTHASE SUBUNIT HISF/H"/>
    <property type="match status" value="1"/>
</dbReference>
<dbReference type="EMBL" id="PDCK01000042">
    <property type="protein sequence ID" value="PRQ38314.1"/>
    <property type="molecule type" value="Genomic_DNA"/>
</dbReference>
<evidence type="ECO:0000313" key="2">
    <source>
        <dbReference type="EMBL" id="PRQ38314.1"/>
    </source>
</evidence>
<dbReference type="OMA" id="MANECFM"/>
<dbReference type="AlphaFoldDB" id="A0A2P6QVX3"/>
<comment type="similarity">
    <text evidence="1">Belongs to the HisA/HisF family.</text>
</comment>
<dbReference type="GO" id="GO:0000107">
    <property type="term" value="F:imidazoleglycerol-phosphate synthase activity"/>
    <property type="evidence" value="ECO:0007669"/>
    <property type="project" value="TreeGrafter"/>
</dbReference>
<dbReference type="Gene3D" id="3.20.20.70">
    <property type="entry name" value="Aldolase class I"/>
    <property type="match status" value="1"/>
</dbReference>
<gene>
    <name evidence="2" type="ORF">RchiOBHm_Chr4g0412471</name>
</gene>
<dbReference type="GO" id="GO:0000105">
    <property type="term" value="P:L-histidine biosynthetic process"/>
    <property type="evidence" value="ECO:0007669"/>
    <property type="project" value="UniProtKB-KW"/>
</dbReference>
<evidence type="ECO:0000313" key="3">
    <source>
        <dbReference type="Proteomes" id="UP000238479"/>
    </source>
</evidence>
<dbReference type="PANTHER" id="PTHR21235:SF2">
    <property type="entry name" value="IMIDAZOLE GLYCEROL PHOSPHATE SYNTHASE HISHF"/>
    <property type="match status" value="1"/>
</dbReference>
<dbReference type="SUPFAM" id="SSF51366">
    <property type="entry name" value="Ribulose-phoshate binding barrel"/>
    <property type="match status" value="1"/>
</dbReference>